<dbReference type="InterPro" id="IPR003772">
    <property type="entry name" value="YceD"/>
</dbReference>
<dbReference type="GO" id="GO:0005829">
    <property type="term" value="C:cytosol"/>
    <property type="evidence" value="ECO:0007669"/>
    <property type="project" value="TreeGrafter"/>
</dbReference>
<protein>
    <recommendedName>
        <fullName evidence="3">Large ribosomal RNA subunit accumulation protein YceD</fullName>
    </recommendedName>
    <alternativeName>
        <fullName evidence="5">23S rRNA accumulation protein YceD</fullName>
    </alternativeName>
</protein>
<dbReference type="Pfam" id="PF02620">
    <property type="entry name" value="YceD"/>
    <property type="match status" value="1"/>
</dbReference>
<dbReference type="EMBL" id="SMCS01000001">
    <property type="protein sequence ID" value="TCV97396.1"/>
    <property type="molecule type" value="Genomic_DNA"/>
</dbReference>
<evidence type="ECO:0000313" key="7">
    <source>
        <dbReference type="EMBL" id="TCV97396.1"/>
    </source>
</evidence>
<dbReference type="OrthoDB" id="9786771at2"/>
<accession>A0A4R3YXU5</accession>
<sequence length="159" mass="17625">MVSARRSFSGILPVSGFPRLGEVIASPEGDVKYELEFGRDEFNVRYVAVRIEAPLTLICQRSLEPFVMTVNVDTRLGLIVNENEESGLPPGYEPLLVEEDGRLDPVTVIEDELLLVLPLVPINPDAELPDDIVGPDETEQDSSDTPPNPFAILRELKNR</sequence>
<evidence type="ECO:0000313" key="8">
    <source>
        <dbReference type="Proteomes" id="UP000295645"/>
    </source>
</evidence>
<evidence type="ECO:0000256" key="6">
    <source>
        <dbReference type="SAM" id="MobiDB-lite"/>
    </source>
</evidence>
<evidence type="ECO:0000256" key="2">
    <source>
        <dbReference type="ARBA" id="ARBA00010740"/>
    </source>
</evidence>
<feature type="region of interest" description="Disordered" evidence="6">
    <location>
        <begin position="127"/>
        <end position="150"/>
    </location>
</feature>
<name>A0A4R3YXU5_9GAMM</name>
<evidence type="ECO:0000256" key="3">
    <source>
        <dbReference type="ARBA" id="ARBA00015716"/>
    </source>
</evidence>
<keyword evidence="4" id="KW-0690">Ribosome biogenesis</keyword>
<evidence type="ECO:0000256" key="4">
    <source>
        <dbReference type="ARBA" id="ARBA00022517"/>
    </source>
</evidence>
<feature type="compositionally biased region" description="Acidic residues" evidence="6">
    <location>
        <begin position="127"/>
        <end position="142"/>
    </location>
</feature>
<evidence type="ECO:0000256" key="5">
    <source>
        <dbReference type="ARBA" id="ARBA00031841"/>
    </source>
</evidence>
<gene>
    <name evidence="7" type="ORF">EC912_101407</name>
</gene>
<keyword evidence="8" id="KW-1185">Reference proteome</keyword>
<reference evidence="7 8" key="1">
    <citation type="submission" date="2019-03" db="EMBL/GenBank/DDBJ databases">
        <title>Above-ground endophytic microbial communities from plants in different locations in the United States.</title>
        <authorList>
            <person name="Frank C."/>
        </authorList>
    </citation>
    <scope>NUCLEOTIDE SEQUENCE [LARGE SCALE GENOMIC DNA]</scope>
    <source>
        <strain evidence="7 8">LP_13_YM</strain>
    </source>
</reference>
<comment type="caution">
    <text evidence="7">The sequence shown here is derived from an EMBL/GenBank/DDBJ whole genome shotgun (WGS) entry which is preliminary data.</text>
</comment>
<dbReference type="Proteomes" id="UP000295645">
    <property type="component" value="Unassembled WGS sequence"/>
</dbReference>
<dbReference type="PANTHER" id="PTHR38099:SF1">
    <property type="entry name" value="LARGE RIBOSOMAL RNA SUBUNIT ACCUMULATION PROTEIN YCED"/>
    <property type="match status" value="1"/>
</dbReference>
<evidence type="ECO:0000256" key="1">
    <source>
        <dbReference type="ARBA" id="ARBA00002868"/>
    </source>
</evidence>
<organism evidence="7 8">
    <name type="scientific">Luteibacter rhizovicinus</name>
    <dbReference type="NCBI Taxonomy" id="242606"/>
    <lineage>
        <taxon>Bacteria</taxon>
        <taxon>Pseudomonadati</taxon>
        <taxon>Pseudomonadota</taxon>
        <taxon>Gammaproteobacteria</taxon>
        <taxon>Lysobacterales</taxon>
        <taxon>Rhodanobacteraceae</taxon>
        <taxon>Luteibacter</taxon>
    </lineage>
</organism>
<dbReference type="InterPro" id="IPR039255">
    <property type="entry name" value="YceD_bac"/>
</dbReference>
<dbReference type="PANTHER" id="PTHR38099">
    <property type="entry name" value="LARGE RIBOSOMAL RNA SUBUNIT ACCUMULATION PROTEIN YCED"/>
    <property type="match status" value="1"/>
</dbReference>
<comment type="similarity">
    <text evidence="2">Belongs to the DUF177 domain family.</text>
</comment>
<proteinExistence type="inferred from homology"/>
<comment type="function">
    <text evidence="1">Plays a role in synthesis, processing and/or stability of 23S rRNA.</text>
</comment>
<dbReference type="GO" id="GO:0042254">
    <property type="term" value="P:ribosome biogenesis"/>
    <property type="evidence" value="ECO:0007669"/>
    <property type="project" value="UniProtKB-KW"/>
</dbReference>
<dbReference type="AlphaFoldDB" id="A0A4R3YXU5"/>